<name>A0AAV6U135_9ARAC</name>
<gene>
    <name evidence="2" type="ORF">JTE90_019655</name>
</gene>
<dbReference type="Proteomes" id="UP000827092">
    <property type="component" value="Unassembled WGS sequence"/>
</dbReference>
<feature type="region of interest" description="Disordered" evidence="1">
    <location>
        <begin position="72"/>
        <end position="91"/>
    </location>
</feature>
<dbReference type="EMBL" id="JAFNEN010000767">
    <property type="protein sequence ID" value="KAG8177628.1"/>
    <property type="molecule type" value="Genomic_DNA"/>
</dbReference>
<comment type="caution">
    <text evidence="2">The sequence shown here is derived from an EMBL/GenBank/DDBJ whole genome shotgun (WGS) entry which is preliminary data.</text>
</comment>
<proteinExistence type="predicted"/>
<reference evidence="2 3" key="1">
    <citation type="journal article" date="2022" name="Nat. Ecol. Evol.">
        <title>A masculinizing supergene underlies an exaggerated male reproductive morph in a spider.</title>
        <authorList>
            <person name="Hendrickx F."/>
            <person name="De Corte Z."/>
            <person name="Sonet G."/>
            <person name="Van Belleghem S.M."/>
            <person name="Kostlbacher S."/>
            <person name="Vangestel C."/>
        </authorList>
    </citation>
    <scope>NUCLEOTIDE SEQUENCE [LARGE SCALE GENOMIC DNA]</scope>
    <source>
        <strain evidence="2">W744_W776</strain>
    </source>
</reference>
<organism evidence="2 3">
    <name type="scientific">Oedothorax gibbosus</name>
    <dbReference type="NCBI Taxonomy" id="931172"/>
    <lineage>
        <taxon>Eukaryota</taxon>
        <taxon>Metazoa</taxon>
        <taxon>Ecdysozoa</taxon>
        <taxon>Arthropoda</taxon>
        <taxon>Chelicerata</taxon>
        <taxon>Arachnida</taxon>
        <taxon>Araneae</taxon>
        <taxon>Araneomorphae</taxon>
        <taxon>Entelegynae</taxon>
        <taxon>Araneoidea</taxon>
        <taxon>Linyphiidae</taxon>
        <taxon>Erigoninae</taxon>
        <taxon>Oedothorax</taxon>
    </lineage>
</organism>
<evidence type="ECO:0000313" key="3">
    <source>
        <dbReference type="Proteomes" id="UP000827092"/>
    </source>
</evidence>
<protein>
    <submittedName>
        <fullName evidence="2">Uncharacterized protein</fullName>
    </submittedName>
</protein>
<sequence>MMLIISHGNAAVERGFSINKEVLIENMREESLIGYRPVYDSINAYGGVEKVPLTNLLFDARQSYSRYNMELKARTQEQNKESEKKTEKKVE</sequence>
<evidence type="ECO:0000256" key="1">
    <source>
        <dbReference type="SAM" id="MobiDB-lite"/>
    </source>
</evidence>
<dbReference type="AlphaFoldDB" id="A0AAV6U135"/>
<accession>A0AAV6U135</accession>
<evidence type="ECO:0000313" key="2">
    <source>
        <dbReference type="EMBL" id="KAG8177628.1"/>
    </source>
</evidence>
<keyword evidence="3" id="KW-1185">Reference proteome</keyword>